<dbReference type="InterPro" id="IPR050452">
    <property type="entry name" value="Metacaspase"/>
</dbReference>
<dbReference type="Proteomes" id="UP000192997">
    <property type="component" value="Unassembled WGS sequence"/>
</dbReference>
<evidence type="ECO:0000259" key="1">
    <source>
        <dbReference type="Pfam" id="PF00656"/>
    </source>
</evidence>
<evidence type="ECO:0000313" key="2">
    <source>
        <dbReference type="EMBL" id="OSO89243.1"/>
    </source>
</evidence>
<dbReference type="RefSeq" id="WP_009342570.1">
    <property type="nucleotide sequence ID" value="NZ_NBYN01000058.1"/>
</dbReference>
<reference evidence="3" key="1">
    <citation type="submission" date="2017-04" db="EMBL/GenBank/DDBJ databases">
        <authorList>
            <person name="Abreu V.A."/>
            <person name="Popin R.V."/>
            <person name="Rigonato J."/>
            <person name="Andreote A.P."/>
            <person name="Schaker P.C."/>
            <person name="Hoff-Risseti C."/>
            <person name="Alvarenga D.O."/>
            <person name="Varani A.M."/>
            <person name="Fiore M.F."/>
        </authorList>
    </citation>
    <scope>NUCLEOTIDE SEQUENCE [LARGE SCALE GENOMIC DNA]</scope>
    <source>
        <strain evidence="3">CENA303</strain>
    </source>
</reference>
<dbReference type="GO" id="GO:0005737">
    <property type="term" value="C:cytoplasm"/>
    <property type="evidence" value="ECO:0007669"/>
    <property type="project" value="TreeGrafter"/>
</dbReference>
<dbReference type="InterPro" id="IPR011189">
    <property type="entry name" value="UCP_caspase_lke"/>
</dbReference>
<accession>A0A1X4G445</accession>
<dbReference type="InterPro" id="IPR011600">
    <property type="entry name" value="Pept_C14_caspase"/>
</dbReference>
<dbReference type="PIRSF" id="PIRSF007398">
    <property type="entry name" value="Sll0148_caspase"/>
    <property type="match status" value="1"/>
</dbReference>
<dbReference type="AlphaFoldDB" id="A0A1X4G445"/>
<feature type="domain" description="Peptidase C14 caspase" evidence="1">
    <location>
        <begin position="41"/>
        <end position="314"/>
    </location>
</feature>
<comment type="caution">
    <text evidence="2">The sequence shown here is derived from an EMBL/GenBank/DDBJ whole genome shotgun (WGS) entry which is preliminary data.</text>
</comment>
<dbReference type="Gene3D" id="3.40.50.1460">
    <property type="match status" value="1"/>
</dbReference>
<evidence type="ECO:0000313" key="3">
    <source>
        <dbReference type="Proteomes" id="UP000192997"/>
    </source>
</evidence>
<dbReference type="GO" id="GO:0006508">
    <property type="term" value="P:proteolysis"/>
    <property type="evidence" value="ECO:0007669"/>
    <property type="project" value="InterPro"/>
</dbReference>
<dbReference type="SUPFAM" id="SSF52129">
    <property type="entry name" value="Caspase-like"/>
    <property type="match status" value="1"/>
</dbReference>
<dbReference type="PANTHER" id="PTHR48104:SF30">
    <property type="entry name" value="METACASPASE-1"/>
    <property type="match status" value="1"/>
</dbReference>
<dbReference type="PANTHER" id="PTHR48104">
    <property type="entry name" value="METACASPASE-4"/>
    <property type="match status" value="1"/>
</dbReference>
<proteinExistence type="predicted"/>
<dbReference type="GO" id="GO:0004197">
    <property type="term" value="F:cysteine-type endopeptidase activity"/>
    <property type="evidence" value="ECO:0007669"/>
    <property type="project" value="InterPro"/>
</dbReference>
<protein>
    <submittedName>
        <fullName evidence="2">Peptidase C14</fullName>
    </submittedName>
</protein>
<dbReference type="EMBL" id="NBYN01000058">
    <property type="protein sequence ID" value="OSO89243.1"/>
    <property type="molecule type" value="Genomic_DNA"/>
</dbReference>
<organism evidence="2 3">
    <name type="scientific">Cylindrospermopsis raciborskii CENA303</name>
    <dbReference type="NCBI Taxonomy" id="1170769"/>
    <lineage>
        <taxon>Bacteria</taxon>
        <taxon>Bacillati</taxon>
        <taxon>Cyanobacteriota</taxon>
        <taxon>Cyanophyceae</taxon>
        <taxon>Nostocales</taxon>
        <taxon>Aphanizomenonaceae</taxon>
        <taxon>Cylindrospermopsis</taxon>
    </lineage>
</organism>
<sequence>MKRRGFLQRIGSILGTAGWINLAWSVLGGRYYEALATPPNRKLALLIGINNYPESPPLSGCLTDVELQRELLIHRFGFLSSDILTLTEEQASREFIHAAISEHLIKQVKTDDAVVFHFSGYGTRVQLEDLPGGANALIPVDESASDGSNNREDNNFANYLLEETLLLLLGLVTTDKVTAVLDTGYYPKTTQPSGLRFRSLVTPSTKRLNPQELNFLDHFLRGGLPVNNGIAKGRGLNMPNGVSSSQNRSIILRAGSQPDQSPGESLFYGFSAGLFTYALTQYLWEVIPPKTIHIVLSDINNYIYKLGNRQQPDLLTLTTKENSPLITENFPITVPGAQGVVTSIDPEGKTAQLWLGGLPPQVWLNYGVNSRFTAVGGEKLVFKSRSGLTAKAQVIAQDTTGNPLQVGQLVQETVRVLSRNINLMVSLDSGLDRIERVDATSAFSALTRMVSITLPEGSADYIFGKLSDIPARYGLFSLGGELLENTAGEPGELVKVAVQRLTRKFSQLLAIKLWRLTENQGSSQLSVKVSLEVVNKNLFSQSGTILRHLVWERETSPVSIQSGKNQKRVADQLAAVPTVPVNSIMVYRVVNFGDRPIYCMLVGLNNHKTSVAFYPWAISSPNVTDNKPELEQIVIAPGESRQFPQNGQSFSWLLPKKSLFCEHQLIFSTSPFTKTLLALASSHKKSTDSQSISQLFNPLDVTQAILEDLQVASVTPKSESGMSSTDSYVLNVNNWASLNFVFQSV</sequence>
<gene>
    <name evidence="2" type="ORF">B7O87_13595</name>
</gene>
<dbReference type="InterPro" id="IPR029030">
    <property type="entry name" value="Caspase-like_dom_sf"/>
</dbReference>
<dbReference type="Pfam" id="PF00656">
    <property type="entry name" value="Peptidase_C14"/>
    <property type="match status" value="1"/>
</dbReference>
<name>A0A1X4G445_9CYAN</name>